<evidence type="ECO:0000313" key="3">
    <source>
        <dbReference type="RefSeq" id="XP_071912298.1"/>
    </source>
</evidence>
<dbReference type="GeneID" id="140009864"/>
<protein>
    <recommendedName>
        <fullName evidence="1">Reverse transcriptase zinc-binding domain-containing protein</fullName>
    </recommendedName>
</protein>
<evidence type="ECO:0000259" key="1">
    <source>
        <dbReference type="Pfam" id="PF13966"/>
    </source>
</evidence>
<dbReference type="Pfam" id="PF13966">
    <property type="entry name" value="zf-RVT"/>
    <property type="match status" value="1"/>
</dbReference>
<keyword evidence="2" id="KW-1185">Reference proteome</keyword>
<dbReference type="InterPro" id="IPR026960">
    <property type="entry name" value="RVT-Znf"/>
</dbReference>
<name>A0ABM4UYD5_COFAR</name>
<dbReference type="RefSeq" id="XP_071912298.1">
    <property type="nucleotide sequence ID" value="XM_072056197.1"/>
</dbReference>
<proteinExistence type="predicted"/>
<gene>
    <name evidence="3" type="primary">LOC140009864</name>
</gene>
<organism evidence="2 3">
    <name type="scientific">Coffea arabica</name>
    <name type="common">Arabian coffee</name>
    <dbReference type="NCBI Taxonomy" id="13443"/>
    <lineage>
        <taxon>Eukaryota</taxon>
        <taxon>Viridiplantae</taxon>
        <taxon>Streptophyta</taxon>
        <taxon>Embryophyta</taxon>
        <taxon>Tracheophyta</taxon>
        <taxon>Spermatophyta</taxon>
        <taxon>Magnoliopsida</taxon>
        <taxon>eudicotyledons</taxon>
        <taxon>Gunneridae</taxon>
        <taxon>Pentapetalae</taxon>
        <taxon>asterids</taxon>
        <taxon>lamiids</taxon>
        <taxon>Gentianales</taxon>
        <taxon>Rubiaceae</taxon>
        <taxon>Ixoroideae</taxon>
        <taxon>Gardenieae complex</taxon>
        <taxon>Bertiereae - Coffeeae clade</taxon>
        <taxon>Coffeeae</taxon>
        <taxon>Coffea</taxon>
    </lineage>
</organism>
<feature type="domain" description="Reverse transcriptase zinc-binding" evidence="1">
    <location>
        <begin position="70"/>
        <end position="136"/>
    </location>
</feature>
<reference evidence="3" key="1">
    <citation type="submission" date="2025-08" db="UniProtKB">
        <authorList>
            <consortium name="RefSeq"/>
        </authorList>
    </citation>
    <scope>IDENTIFICATION</scope>
    <source>
        <tissue evidence="3">Leaves</tissue>
    </source>
</reference>
<accession>A0ABM4UYD5</accession>
<dbReference type="Proteomes" id="UP001652660">
    <property type="component" value="Chromosome 6e"/>
</dbReference>
<evidence type="ECO:0000313" key="2">
    <source>
        <dbReference type="Proteomes" id="UP001652660"/>
    </source>
</evidence>
<sequence>MVDFWLDTWCDIGPLRTLVPADKDSPHFLVAKFLGREGWNRDSLLQWLPDHLIDSIVDIPLDLEGGGFSMHGMVWNRGVPLKMSIFSWRLLRNYVPLDSVLCRRGLPLVSRCPCCLEDEKSVLHLFVNGPVAWEVWGHFGNRFGILRLPLEDL</sequence>